<keyword evidence="2" id="KW-0732">Signal</keyword>
<proteinExistence type="predicted"/>
<dbReference type="RefSeq" id="WP_212517678.1">
    <property type="nucleotide sequence ID" value="NZ_JAGSOH010000018.1"/>
</dbReference>
<evidence type="ECO:0000313" key="3">
    <source>
        <dbReference type="EMBL" id="MBR7826533.1"/>
    </source>
</evidence>
<protein>
    <submittedName>
        <fullName evidence="3">Uncharacterized protein</fullName>
    </submittedName>
</protein>
<feature type="chain" id="PRO_5037718917" evidence="2">
    <location>
        <begin position="35"/>
        <end position="197"/>
    </location>
</feature>
<evidence type="ECO:0000256" key="1">
    <source>
        <dbReference type="SAM" id="MobiDB-lite"/>
    </source>
</evidence>
<dbReference type="EMBL" id="JAGSOH010000018">
    <property type="protein sequence ID" value="MBR7826533.1"/>
    <property type="molecule type" value="Genomic_DNA"/>
</dbReference>
<keyword evidence="4" id="KW-1185">Reference proteome</keyword>
<evidence type="ECO:0000256" key="2">
    <source>
        <dbReference type="SAM" id="SignalP"/>
    </source>
</evidence>
<name>A0A941E9S2_9ACTN</name>
<feature type="signal peptide" evidence="2">
    <location>
        <begin position="1"/>
        <end position="34"/>
    </location>
</feature>
<gene>
    <name evidence="3" type="ORF">KDK95_09480</name>
</gene>
<dbReference type="AlphaFoldDB" id="A0A941E9S2"/>
<reference evidence="3" key="1">
    <citation type="submission" date="2021-04" db="EMBL/GenBank/DDBJ databases">
        <title>Genome based classification of Actinospica acidithermotolerans sp. nov., an actinobacterium isolated from an Indonesian hot spring.</title>
        <authorList>
            <person name="Kusuma A.B."/>
            <person name="Putra K.E."/>
            <person name="Nafisah S."/>
            <person name="Loh J."/>
            <person name="Nouioui I."/>
            <person name="Goodfellow M."/>
        </authorList>
    </citation>
    <scope>NUCLEOTIDE SEQUENCE</scope>
    <source>
        <strain evidence="3">MGRD01-02</strain>
    </source>
</reference>
<organism evidence="3 4">
    <name type="scientific">Actinospica acidithermotolerans</name>
    <dbReference type="NCBI Taxonomy" id="2828514"/>
    <lineage>
        <taxon>Bacteria</taxon>
        <taxon>Bacillati</taxon>
        <taxon>Actinomycetota</taxon>
        <taxon>Actinomycetes</taxon>
        <taxon>Catenulisporales</taxon>
        <taxon>Actinospicaceae</taxon>
        <taxon>Actinospica</taxon>
    </lineage>
</organism>
<feature type="region of interest" description="Disordered" evidence="1">
    <location>
        <begin position="51"/>
        <end position="89"/>
    </location>
</feature>
<comment type="caution">
    <text evidence="3">The sequence shown here is derived from an EMBL/GenBank/DDBJ whole genome shotgun (WGS) entry which is preliminary data.</text>
</comment>
<dbReference type="Proteomes" id="UP000676325">
    <property type="component" value="Unassembled WGS sequence"/>
</dbReference>
<sequence length="197" mass="18975">MTGSTHSLRRRRTATLLAAGAVGALLLAGATACASTGKSVSVSSGGSYSGSASATAGSASPSASPSAGATGSTSAGGTTTASSGGLGAPVITPNAQLSSSTAGTKYTAFDSASHSADGRTLYLGIESQGGACGKYDVVLQQSGTTVSVGLVHLSSAGRMCPMYVTHMLVRATLAAPLDSRKVVDLANGETVASAQIG</sequence>
<accession>A0A941E9S2</accession>
<evidence type="ECO:0000313" key="4">
    <source>
        <dbReference type="Proteomes" id="UP000676325"/>
    </source>
</evidence>
<feature type="compositionally biased region" description="Low complexity" evidence="1">
    <location>
        <begin position="51"/>
        <end position="83"/>
    </location>
</feature>